<keyword evidence="4" id="KW-0804">Transcription</keyword>
<dbReference type="Gene3D" id="1.10.10.10">
    <property type="entry name" value="Winged helix-like DNA-binding domain superfamily/Winged helix DNA-binding domain"/>
    <property type="match status" value="1"/>
</dbReference>
<evidence type="ECO:0000256" key="4">
    <source>
        <dbReference type="ARBA" id="ARBA00023163"/>
    </source>
</evidence>
<dbReference type="InterPro" id="IPR000847">
    <property type="entry name" value="LysR_HTH_N"/>
</dbReference>
<dbReference type="GO" id="GO:0000976">
    <property type="term" value="F:transcription cis-regulatory region binding"/>
    <property type="evidence" value="ECO:0007669"/>
    <property type="project" value="TreeGrafter"/>
</dbReference>
<sequence length="299" mass="32970">MSRATLDQWRMLQAVVEHGGFAQASEAIFKSQSTISYTISKLQHQLGIELLEIKGRKAVLTEAGQVMLRRSQTLLKEAEALEKVAMSLSEGWEGTLTLAVDVIFPNSLLIKALELFSPISRHTRLELVESVLSGTTDMLVSGKADIVITGIVPQGFLGEPLISINFSPVAHIDHPLAQIDRIINDSELKQHRQIVIRDSGIKREADAGWLGSEERWTVSHISSSIRLVKQGLGFAWLPTHHIQQELEEGTIKALNVRPNNIRNVPLYLVYPDSNSTGPAARKLAAILKECCQVDIMGSS</sequence>
<comment type="similarity">
    <text evidence="1">Belongs to the LysR transcriptional regulatory family.</text>
</comment>
<dbReference type="RefSeq" id="WP_020584002.1">
    <property type="nucleotide sequence ID" value="NZ_JOJP01000001.1"/>
</dbReference>
<evidence type="ECO:0000259" key="5">
    <source>
        <dbReference type="PROSITE" id="PS50931"/>
    </source>
</evidence>
<dbReference type="SUPFAM" id="SSF53850">
    <property type="entry name" value="Periplasmic binding protein-like II"/>
    <property type="match status" value="1"/>
</dbReference>
<dbReference type="GO" id="GO:0003700">
    <property type="term" value="F:DNA-binding transcription factor activity"/>
    <property type="evidence" value="ECO:0007669"/>
    <property type="project" value="InterPro"/>
</dbReference>
<evidence type="ECO:0000313" key="6">
    <source>
        <dbReference type="EMBL" id="KEI70213.1"/>
    </source>
</evidence>
<dbReference type="InterPro" id="IPR005119">
    <property type="entry name" value="LysR_subst-bd"/>
</dbReference>
<dbReference type="InterPro" id="IPR036390">
    <property type="entry name" value="WH_DNA-bd_sf"/>
</dbReference>
<dbReference type="SUPFAM" id="SSF46785">
    <property type="entry name" value="Winged helix' DNA-binding domain"/>
    <property type="match status" value="1"/>
</dbReference>
<dbReference type="PANTHER" id="PTHR30126">
    <property type="entry name" value="HTH-TYPE TRANSCRIPTIONAL REGULATOR"/>
    <property type="match status" value="1"/>
</dbReference>
<proteinExistence type="inferred from homology"/>
<dbReference type="Pfam" id="PF00126">
    <property type="entry name" value="HTH_1"/>
    <property type="match status" value="1"/>
</dbReference>
<evidence type="ECO:0000256" key="2">
    <source>
        <dbReference type="ARBA" id="ARBA00023015"/>
    </source>
</evidence>
<evidence type="ECO:0000256" key="1">
    <source>
        <dbReference type="ARBA" id="ARBA00009437"/>
    </source>
</evidence>
<dbReference type="AlphaFoldDB" id="A0A081K7T7"/>
<organism evidence="6 7">
    <name type="scientific">Endozoicomonas elysicola</name>
    <dbReference type="NCBI Taxonomy" id="305900"/>
    <lineage>
        <taxon>Bacteria</taxon>
        <taxon>Pseudomonadati</taxon>
        <taxon>Pseudomonadota</taxon>
        <taxon>Gammaproteobacteria</taxon>
        <taxon>Oceanospirillales</taxon>
        <taxon>Endozoicomonadaceae</taxon>
        <taxon>Endozoicomonas</taxon>
    </lineage>
</organism>
<evidence type="ECO:0000313" key="7">
    <source>
        <dbReference type="Proteomes" id="UP000027997"/>
    </source>
</evidence>
<dbReference type="InterPro" id="IPR036388">
    <property type="entry name" value="WH-like_DNA-bd_sf"/>
</dbReference>
<accession>A0A081K7T7</accession>
<keyword evidence="7" id="KW-1185">Reference proteome</keyword>
<name>A0A081K7T7_9GAMM</name>
<evidence type="ECO:0000256" key="3">
    <source>
        <dbReference type="ARBA" id="ARBA00023125"/>
    </source>
</evidence>
<reference evidence="6 7" key="1">
    <citation type="submission" date="2014-06" db="EMBL/GenBank/DDBJ databases">
        <title>Whole Genome Sequences of Three Symbiotic Endozoicomonas Bacteria.</title>
        <authorList>
            <person name="Neave M.J."/>
            <person name="Apprill A."/>
            <person name="Voolstra C.R."/>
        </authorList>
    </citation>
    <scope>NUCLEOTIDE SEQUENCE [LARGE SCALE GENOMIC DNA]</scope>
    <source>
        <strain evidence="6 7">DSM 22380</strain>
    </source>
</reference>
<keyword evidence="2" id="KW-0805">Transcription regulation</keyword>
<dbReference type="Gene3D" id="3.40.190.290">
    <property type="match status" value="1"/>
</dbReference>
<comment type="caution">
    <text evidence="6">The sequence shown here is derived from an EMBL/GenBank/DDBJ whole genome shotgun (WGS) entry which is preliminary data.</text>
</comment>
<dbReference type="EMBL" id="JOJP01000001">
    <property type="protein sequence ID" value="KEI70213.1"/>
    <property type="molecule type" value="Genomic_DNA"/>
</dbReference>
<dbReference type="Proteomes" id="UP000027997">
    <property type="component" value="Unassembled WGS sequence"/>
</dbReference>
<dbReference type="Pfam" id="PF03466">
    <property type="entry name" value="LysR_substrate"/>
    <property type="match status" value="1"/>
</dbReference>
<gene>
    <name evidence="6" type="ORF">GV64_05155</name>
</gene>
<dbReference type="PANTHER" id="PTHR30126:SF88">
    <property type="entry name" value="TRANSCRIPTIONAL REGULATOR-RELATED"/>
    <property type="match status" value="1"/>
</dbReference>
<dbReference type="eggNOG" id="COG0583">
    <property type="taxonomic scope" value="Bacteria"/>
</dbReference>
<dbReference type="STRING" id="305900.GV64_05155"/>
<protein>
    <submittedName>
        <fullName evidence="6">LysR family transcriptional regulator</fullName>
    </submittedName>
</protein>
<keyword evidence="3" id="KW-0238">DNA-binding</keyword>
<dbReference type="PROSITE" id="PS50931">
    <property type="entry name" value="HTH_LYSR"/>
    <property type="match status" value="1"/>
</dbReference>
<feature type="domain" description="HTH lysR-type" evidence="5">
    <location>
        <begin position="1"/>
        <end position="61"/>
    </location>
</feature>